<dbReference type="InterPro" id="IPR009081">
    <property type="entry name" value="PP-bd_ACP"/>
</dbReference>
<sequence>MPGLVRHRTGRRAGHRALGDRHPRAGTRSSPAAVRPGRRPTGPVRGADRPGLDGAADHRAPHHHGRHLAAAAPGRPAPGVRGRGVGACGRPRTAGRACQPLPRGRRRGERRAAADLLARGTGRAAAGPPVAHRLARAASGPPLPITSPELPASPAVTATGPSPLTVDAELTRRLRQLAGDTGTSYFTVLLGALFVTLHHHTGSTDLIVSAPYHGRSTEELRGRVGFFANVLPFRQRIRPTDRYTDLLRELRTTIRAGLRHGDLPLPAILRSAGLLGPDGRRQTHQAVLQYWDSAADNGLDVFDFKLAGEHGSCSVRMLDPMDVPDYRLTVMLTEGSNGSRLLWKDADGSVGPATTTALTRDYLTVLADMAAVPDRTLAEATALLPAVDTTPDSLTNPTTTQDAPTASPATLAEVSAVWTEVLRVPDLLPEDSFFELGGHSLIAATLLARINDRLGVELTVRDLFDHPRLGALAAVVDQQRAASSAASLKHSDADDADDAGDAKADADADADDQASQDSTTLSASRFQEGIWLAERLDPTHARYHIPLSWRVHGELDPARLRAALARLTARHEILRTRFTDQDGRLVQEIGAPWEPELTLVSAEHPDQLTDWFEQAATDFSPAAGRLLTAGLFTLPGGERIFALCVHHLVLDGESVPLLLTELDRCYRHDVHSPARQYRELLHAQQSDAGRERAAADLAYWSTALAGAPSTLEPPSPNPDALAPSTPSGSVALPLATDLTQRLQPVQEAAQASQFIVLATALAAALHRWSGQADLTFGVPVADRAGGDYSAVLGPCLNTVVLRSRCAPDTTLGNLLHATREQVIDAFEHRSAPFDELVRRLRPARTAGRTPYLDCLLNSVGTTAWSTTLGEAELTSLDHELRDEAANKFGLTVTFSRHADALLGTLAYRSSFLHPDAADELAIDLAGLLNHFHDLSSEPVFALRRTETS</sequence>
<dbReference type="InterPro" id="IPR001242">
    <property type="entry name" value="Condensation_dom"/>
</dbReference>
<feature type="region of interest" description="Disordered" evidence="4">
    <location>
        <begin position="388"/>
        <end position="408"/>
    </location>
</feature>
<keyword evidence="7" id="KW-1185">Reference proteome</keyword>
<evidence type="ECO:0000313" key="6">
    <source>
        <dbReference type="EMBL" id="TQF02624.1"/>
    </source>
</evidence>
<dbReference type="AlphaFoldDB" id="A0A540W2P9"/>
<dbReference type="InterPro" id="IPR020806">
    <property type="entry name" value="PKS_PP-bd"/>
</dbReference>
<dbReference type="GO" id="GO:0005737">
    <property type="term" value="C:cytoplasm"/>
    <property type="evidence" value="ECO:0007669"/>
    <property type="project" value="TreeGrafter"/>
</dbReference>
<dbReference type="Proteomes" id="UP000319103">
    <property type="component" value="Unassembled WGS sequence"/>
</dbReference>
<evidence type="ECO:0000256" key="1">
    <source>
        <dbReference type="ARBA" id="ARBA00001957"/>
    </source>
</evidence>
<dbReference type="GO" id="GO:0031177">
    <property type="term" value="F:phosphopantetheine binding"/>
    <property type="evidence" value="ECO:0007669"/>
    <property type="project" value="InterPro"/>
</dbReference>
<dbReference type="GO" id="GO:0008610">
    <property type="term" value="P:lipid biosynthetic process"/>
    <property type="evidence" value="ECO:0007669"/>
    <property type="project" value="UniProtKB-ARBA"/>
</dbReference>
<dbReference type="PROSITE" id="PS00012">
    <property type="entry name" value="PHOSPHOPANTETHEINE"/>
    <property type="match status" value="1"/>
</dbReference>
<dbReference type="SMART" id="SM00823">
    <property type="entry name" value="PKS_PP"/>
    <property type="match status" value="1"/>
</dbReference>
<feature type="compositionally biased region" description="Low complexity" evidence="4">
    <location>
        <begin position="31"/>
        <end position="45"/>
    </location>
</feature>
<dbReference type="PANTHER" id="PTHR45527:SF1">
    <property type="entry name" value="FATTY ACID SYNTHASE"/>
    <property type="match status" value="1"/>
</dbReference>
<evidence type="ECO:0000313" key="7">
    <source>
        <dbReference type="Proteomes" id="UP000319103"/>
    </source>
</evidence>
<dbReference type="PROSITE" id="PS50075">
    <property type="entry name" value="CARRIER"/>
    <property type="match status" value="1"/>
</dbReference>
<feature type="region of interest" description="Disordered" evidence="4">
    <location>
        <begin position="1"/>
        <end position="109"/>
    </location>
</feature>
<protein>
    <recommendedName>
        <fullName evidence="5">Carrier domain-containing protein</fullName>
    </recommendedName>
</protein>
<dbReference type="SUPFAM" id="SSF47336">
    <property type="entry name" value="ACP-like"/>
    <property type="match status" value="1"/>
</dbReference>
<dbReference type="InterPro" id="IPR036736">
    <property type="entry name" value="ACP-like_sf"/>
</dbReference>
<dbReference type="Pfam" id="PF00668">
    <property type="entry name" value="Condensation"/>
    <property type="match status" value="2"/>
</dbReference>
<dbReference type="InterPro" id="IPR006162">
    <property type="entry name" value="Ppantetheine_attach_site"/>
</dbReference>
<comment type="caution">
    <text evidence="6">The sequence shown here is derived from an EMBL/GenBank/DDBJ whole genome shotgun (WGS) entry which is preliminary data.</text>
</comment>
<dbReference type="SUPFAM" id="SSF52777">
    <property type="entry name" value="CoA-dependent acyltransferases"/>
    <property type="match status" value="3"/>
</dbReference>
<comment type="cofactor">
    <cofactor evidence="1">
        <name>pantetheine 4'-phosphate</name>
        <dbReference type="ChEBI" id="CHEBI:47942"/>
    </cofactor>
</comment>
<dbReference type="Gene3D" id="3.30.559.30">
    <property type="entry name" value="Nonribosomal peptide synthetase, condensation domain"/>
    <property type="match status" value="2"/>
</dbReference>
<dbReference type="EMBL" id="VIGB01000003">
    <property type="protein sequence ID" value="TQF02624.1"/>
    <property type="molecule type" value="Genomic_DNA"/>
</dbReference>
<name>A0A540W2P9_9ACTN</name>
<dbReference type="Gene3D" id="1.10.1200.10">
    <property type="entry name" value="ACP-like"/>
    <property type="match status" value="1"/>
</dbReference>
<dbReference type="GO" id="GO:0017000">
    <property type="term" value="P:antibiotic biosynthetic process"/>
    <property type="evidence" value="ECO:0007669"/>
    <property type="project" value="UniProtKB-ARBA"/>
</dbReference>
<dbReference type="PANTHER" id="PTHR45527">
    <property type="entry name" value="NONRIBOSOMAL PEPTIDE SYNTHETASE"/>
    <property type="match status" value="1"/>
</dbReference>
<evidence type="ECO:0000256" key="3">
    <source>
        <dbReference type="ARBA" id="ARBA00022553"/>
    </source>
</evidence>
<dbReference type="InterPro" id="IPR023213">
    <property type="entry name" value="CAT-like_dom_sf"/>
</dbReference>
<keyword evidence="3" id="KW-0597">Phosphoprotein</keyword>
<evidence type="ECO:0000256" key="4">
    <source>
        <dbReference type="SAM" id="MobiDB-lite"/>
    </source>
</evidence>
<dbReference type="GO" id="GO:0044550">
    <property type="term" value="P:secondary metabolite biosynthetic process"/>
    <property type="evidence" value="ECO:0007669"/>
    <property type="project" value="TreeGrafter"/>
</dbReference>
<feature type="compositionally biased region" description="Low complexity" evidence="4">
    <location>
        <begin position="388"/>
        <end position="400"/>
    </location>
</feature>
<dbReference type="Pfam" id="PF00550">
    <property type="entry name" value="PP-binding"/>
    <property type="match status" value="1"/>
</dbReference>
<accession>A0A540W2P9</accession>
<keyword evidence="2" id="KW-0596">Phosphopantetheine</keyword>
<proteinExistence type="predicted"/>
<dbReference type="OrthoDB" id="4013155at2"/>
<organism evidence="6 7">
    <name type="scientific">Kitasatospora acidiphila</name>
    <dbReference type="NCBI Taxonomy" id="2567942"/>
    <lineage>
        <taxon>Bacteria</taxon>
        <taxon>Bacillati</taxon>
        <taxon>Actinomycetota</taxon>
        <taxon>Actinomycetes</taxon>
        <taxon>Kitasatosporales</taxon>
        <taxon>Streptomycetaceae</taxon>
        <taxon>Kitasatospora</taxon>
    </lineage>
</organism>
<feature type="compositionally biased region" description="Basic and acidic residues" evidence="4">
    <location>
        <begin position="46"/>
        <end position="59"/>
    </location>
</feature>
<evidence type="ECO:0000256" key="2">
    <source>
        <dbReference type="ARBA" id="ARBA00022450"/>
    </source>
</evidence>
<reference evidence="6 7" key="1">
    <citation type="submission" date="2019-06" db="EMBL/GenBank/DDBJ databases">
        <title>Description of Kitasatospora acidophila sp. nov. isolated from pine grove soil, and reclassification of Streptomyces novaecaesareae to Kitasatospora novaeceasareae comb. nov.</title>
        <authorList>
            <person name="Kim M.J."/>
        </authorList>
    </citation>
    <scope>NUCLEOTIDE SEQUENCE [LARGE SCALE GENOMIC DNA]</scope>
    <source>
        <strain evidence="6 7">MMS16-CNU292</strain>
    </source>
</reference>
<evidence type="ECO:0000259" key="5">
    <source>
        <dbReference type="PROSITE" id="PS50075"/>
    </source>
</evidence>
<feature type="region of interest" description="Disordered" evidence="4">
    <location>
        <begin position="485"/>
        <end position="521"/>
    </location>
</feature>
<gene>
    <name evidence="6" type="ORF">E6W39_10560</name>
</gene>
<feature type="compositionally biased region" description="Basic residues" evidence="4">
    <location>
        <begin position="1"/>
        <end position="15"/>
    </location>
</feature>
<dbReference type="GO" id="GO:0003824">
    <property type="term" value="F:catalytic activity"/>
    <property type="evidence" value="ECO:0007669"/>
    <property type="project" value="InterPro"/>
</dbReference>
<feature type="compositionally biased region" description="Low complexity" evidence="4">
    <location>
        <begin position="68"/>
        <end position="80"/>
    </location>
</feature>
<dbReference type="GO" id="GO:0043041">
    <property type="term" value="P:amino acid activation for nonribosomal peptide biosynthetic process"/>
    <property type="evidence" value="ECO:0007669"/>
    <property type="project" value="TreeGrafter"/>
</dbReference>
<feature type="domain" description="Carrier" evidence="5">
    <location>
        <begin position="405"/>
        <end position="480"/>
    </location>
</feature>
<dbReference type="Gene3D" id="3.30.559.10">
    <property type="entry name" value="Chloramphenicol acetyltransferase-like domain"/>
    <property type="match status" value="1"/>
</dbReference>
<dbReference type="SMART" id="SM01294">
    <property type="entry name" value="PKS_PP_betabranch"/>
    <property type="match status" value="1"/>
</dbReference>